<reference evidence="3" key="1">
    <citation type="submission" date="2023-10" db="EMBL/GenBank/DDBJ databases">
        <title>Genome assemblies of two species of porcelain crab, Petrolisthes cinctipes and Petrolisthes manimaculis (Anomura: Porcellanidae).</title>
        <authorList>
            <person name="Angst P."/>
        </authorList>
    </citation>
    <scope>NUCLEOTIDE SEQUENCE</scope>
    <source>
        <strain evidence="3">PB745_01</strain>
        <tissue evidence="3">Gill</tissue>
    </source>
</reference>
<comment type="caution">
    <text evidence="3">The sequence shown here is derived from an EMBL/GenBank/DDBJ whole genome shotgun (WGS) entry which is preliminary data.</text>
</comment>
<feature type="chain" id="PRO_5042137453" description="Secreted protein" evidence="2">
    <location>
        <begin position="23"/>
        <end position="111"/>
    </location>
</feature>
<keyword evidence="2" id="KW-0732">Signal</keyword>
<name>A0AAE1EMK5_PETCI</name>
<protein>
    <recommendedName>
        <fullName evidence="5">Secreted protein</fullName>
    </recommendedName>
</protein>
<dbReference type="Proteomes" id="UP001286313">
    <property type="component" value="Unassembled WGS sequence"/>
</dbReference>
<evidence type="ECO:0008006" key="5">
    <source>
        <dbReference type="Google" id="ProtNLM"/>
    </source>
</evidence>
<proteinExistence type="predicted"/>
<feature type="region of interest" description="Disordered" evidence="1">
    <location>
        <begin position="47"/>
        <end position="66"/>
    </location>
</feature>
<gene>
    <name evidence="3" type="ORF">Pcinc_036422</name>
</gene>
<evidence type="ECO:0000313" key="3">
    <source>
        <dbReference type="EMBL" id="KAK3857323.1"/>
    </source>
</evidence>
<evidence type="ECO:0000256" key="2">
    <source>
        <dbReference type="SAM" id="SignalP"/>
    </source>
</evidence>
<dbReference type="AlphaFoldDB" id="A0AAE1EMK5"/>
<accession>A0AAE1EMK5</accession>
<dbReference type="EMBL" id="JAWQEG010005637">
    <property type="protein sequence ID" value="KAK3857323.1"/>
    <property type="molecule type" value="Genomic_DNA"/>
</dbReference>
<evidence type="ECO:0000313" key="4">
    <source>
        <dbReference type="Proteomes" id="UP001286313"/>
    </source>
</evidence>
<organism evidence="3 4">
    <name type="scientific">Petrolisthes cinctipes</name>
    <name type="common">Flat porcelain crab</name>
    <dbReference type="NCBI Taxonomy" id="88211"/>
    <lineage>
        <taxon>Eukaryota</taxon>
        <taxon>Metazoa</taxon>
        <taxon>Ecdysozoa</taxon>
        <taxon>Arthropoda</taxon>
        <taxon>Crustacea</taxon>
        <taxon>Multicrustacea</taxon>
        <taxon>Malacostraca</taxon>
        <taxon>Eumalacostraca</taxon>
        <taxon>Eucarida</taxon>
        <taxon>Decapoda</taxon>
        <taxon>Pleocyemata</taxon>
        <taxon>Anomura</taxon>
        <taxon>Galatheoidea</taxon>
        <taxon>Porcellanidae</taxon>
        <taxon>Petrolisthes</taxon>
    </lineage>
</organism>
<evidence type="ECO:0000256" key="1">
    <source>
        <dbReference type="SAM" id="MobiDB-lite"/>
    </source>
</evidence>
<keyword evidence="4" id="KW-1185">Reference proteome</keyword>
<feature type="signal peptide" evidence="2">
    <location>
        <begin position="1"/>
        <end position="22"/>
    </location>
</feature>
<sequence>MSITLLLGRVFRLMVKLWLAHSGRQGYRCGHPLYTCGRVGVDGRRRRCRSHTSSSRGPSVRDIADVAPPRDITSPVFESLAKIFCVRKYHLSESNVKSPLTNTETRGNTIT</sequence>